<name>A0ABQ1PGY8_9BACI</name>
<evidence type="ECO:0000313" key="5">
    <source>
        <dbReference type="Proteomes" id="UP000642571"/>
    </source>
</evidence>
<feature type="coiled-coil region" evidence="1">
    <location>
        <begin position="73"/>
        <end position="121"/>
    </location>
</feature>
<proteinExistence type="predicted"/>
<evidence type="ECO:0000256" key="1">
    <source>
        <dbReference type="SAM" id="Coils"/>
    </source>
</evidence>
<dbReference type="Proteomes" id="UP000642571">
    <property type="component" value="Unassembled WGS sequence"/>
</dbReference>
<reference evidence="5" key="1">
    <citation type="journal article" date="2019" name="Int. J. Syst. Evol. Microbiol.">
        <title>The Global Catalogue of Microorganisms (GCM) 10K type strain sequencing project: providing services to taxonomists for standard genome sequencing and annotation.</title>
        <authorList>
            <consortium name="The Broad Institute Genomics Platform"/>
            <consortium name="The Broad Institute Genome Sequencing Center for Infectious Disease"/>
            <person name="Wu L."/>
            <person name="Ma J."/>
        </authorList>
    </citation>
    <scope>NUCLEOTIDE SEQUENCE [LARGE SCALE GENOMIC DNA]</scope>
    <source>
        <strain evidence="5">CGMCC 1.15353</strain>
    </source>
</reference>
<organism evidence="4 5">
    <name type="scientific">Pontibacillus salipaludis</name>
    <dbReference type="NCBI Taxonomy" id="1697394"/>
    <lineage>
        <taxon>Bacteria</taxon>
        <taxon>Bacillati</taxon>
        <taxon>Bacillota</taxon>
        <taxon>Bacilli</taxon>
        <taxon>Bacillales</taxon>
        <taxon>Bacillaceae</taxon>
        <taxon>Pontibacillus</taxon>
    </lineage>
</organism>
<keyword evidence="2" id="KW-0812">Transmembrane</keyword>
<feature type="domain" description="Magnesium transporter MgtE intracellular" evidence="3">
    <location>
        <begin position="136"/>
        <end position="187"/>
    </location>
</feature>
<evidence type="ECO:0000256" key="2">
    <source>
        <dbReference type="SAM" id="Phobius"/>
    </source>
</evidence>
<sequence>MAITEKPKQKSSKVQWFVFVILIPLILAVTVALIIMTVAGVNVFEKTKQFADDVPKVSALLNTETTKESEGQAVELKATIEDQNAQLDELKSQLTVKDQKIEELNNEINQLTKELKDKKISDKDKEDIMTDLSSSFKNMDPEQAAAIVSQLDQASSVDLLEKLPSDERGKVLAALNPEQAANLTSALMNR</sequence>
<dbReference type="Gene3D" id="1.25.60.10">
    <property type="entry name" value="MgtE N-terminal domain-like"/>
    <property type="match status" value="1"/>
</dbReference>
<comment type="caution">
    <text evidence="4">The sequence shown here is derived from an EMBL/GenBank/DDBJ whole genome shotgun (WGS) entry which is preliminary data.</text>
</comment>
<dbReference type="InterPro" id="IPR038076">
    <property type="entry name" value="MgtE_N_sf"/>
</dbReference>
<dbReference type="RefSeq" id="WP_188649742.1">
    <property type="nucleotide sequence ID" value="NZ_BMIN01000001.1"/>
</dbReference>
<dbReference type="InterPro" id="IPR006668">
    <property type="entry name" value="Mg_transptr_MgtE_intracell_dom"/>
</dbReference>
<dbReference type="Pfam" id="PF03448">
    <property type="entry name" value="MgtE_N"/>
    <property type="match status" value="1"/>
</dbReference>
<keyword evidence="1" id="KW-0175">Coiled coil</keyword>
<dbReference type="SUPFAM" id="SSF158791">
    <property type="entry name" value="MgtE N-terminal domain-like"/>
    <property type="match status" value="1"/>
</dbReference>
<keyword evidence="5" id="KW-1185">Reference proteome</keyword>
<keyword evidence="2" id="KW-0472">Membrane</keyword>
<accession>A0ABQ1PGY8</accession>
<gene>
    <name evidence="4" type="ORF">GCM10011389_00090</name>
</gene>
<dbReference type="EMBL" id="BMIN01000001">
    <property type="protein sequence ID" value="GGC96973.1"/>
    <property type="molecule type" value="Genomic_DNA"/>
</dbReference>
<keyword evidence="2" id="KW-1133">Transmembrane helix</keyword>
<evidence type="ECO:0000259" key="3">
    <source>
        <dbReference type="Pfam" id="PF03448"/>
    </source>
</evidence>
<protein>
    <recommendedName>
        <fullName evidence="3">Magnesium transporter MgtE intracellular domain-containing protein</fullName>
    </recommendedName>
</protein>
<evidence type="ECO:0000313" key="4">
    <source>
        <dbReference type="EMBL" id="GGC96973.1"/>
    </source>
</evidence>
<feature type="transmembrane region" description="Helical" evidence="2">
    <location>
        <begin position="16"/>
        <end position="39"/>
    </location>
</feature>